<proteinExistence type="predicted"/>
<organism evidence="1">
    <name type="scientific">Anguilla anguilla</name>
    <name type="common">European freshwater eel</name>
    <name type="synonym">Muraena anguilla</name>
    <dbReference type="NCBI Taxonomy" id="7936"/>
    <lineage>
        <taxon>Eukaryota</taxon>
        <taxon>Metazoa</taxon>
        <taxon>Chordata</taxon>
        <taxon>Craniata</taxon>
        <taxon>Vertebrata</taxon>
        <taxon>Euteleostomi</taxon>
        <taxon>Actinopterygii</taxon>
        <taxon>Neopterygii</taxon>
        <taxon>Teleostei</taxon>
        <taxon>Anguilliformes</taxon>
        <taxon>Anguillidae</taxon>
        <taxon>Anguilla</taxon>
    </lineage>
</organism>
<reference evidence="1" key="1">
    <citation type="submission" date="2014-11" db="EMBL/GenBank/DDBJ databases">
        <authorList>
            <person name="Amaro Gonzalez C."/>
        </authorList>
    </citation>
    <scope>NUCLEOTIDE SEQUENCE</scope>
</reference>
<reference evidence="1" key="2">
    <citation type="journal article" date="2015" name="Fish Shellfish Immunol.">
        <title>Early steps in the European eel (Anguilla anguilla)-Vibrio vulnificus interaction in the gills: Role of the RtxA13 toxin.</title>
        <authorList>
            <person name="Callol A."/>
            <person name="Pajuelo D."/>
            <person name="Ebbesson L."/>
            <person name="Teles M."/>
            <person name="MacKenzie S."/>
            <person name="Amaro C."/>
        </authorList>
    </citation>
    <scope>NUCLEOTIDE SEQUENCE</scope>
</reference>
<sequence length="65" mass="7570">MTSKLSTATTTSWIDSLWFKVAFCGQNNNRRSTDHYLEKVSFCAVTYVIHRLCILIWNRICIVVN</sequence>
<evidence type="ECO:0000313" key="1">
    <source>
        <dbReference type="EMBL" id="JAH33599.1"/>
    </source>
</evidence>
<name>A0A0E9RWM2_ANGAN</name>
<protein>
    <submittedName>
        <fullName evidence="1">Uncharacterized protein</fullName>
    </submittedName>
</protein>
<dbReference type="AlphaFoldDB" id="A0A0E9RWM2"/>
<dbReference type="EMBL" id="GBXM01074978">
    <property type="protein sequence ID" value="JAH33599.1"/>
    <property type="molecule type" value="Transcribed_RNA"/>
</dbReference>
<accession>A0A0E9RWM2</accession>